<keyword evidence="8" id="KW-0406">Ion transport</keyword>
<evidence type="ECO:0000256" key="1">
    <source>
        <dbReference type="ARBA" id="ARBA00004651"/>
    </source>
</evidence>
<keyword evidence="7 10" id="KW-1133">Transmembrane helix</keyword>
<dbReference type="Pfam" id="PF22776">
    <property type="entry name" value="K_trans_C"/>
    <property type="match status" value="1"/>
</dbReference>
<evidence type="ECO:0000313" key="13">
    <source>
        <dbReference type="EMBL" id="KAK4355472.1"/>
    </source>
</evidence>
<evidence type="ECO:0000256" key="6">
    <source>
        <dbReference type="ARBA" id="ARBA00022958"/>
    </source>
</evidence>
<evidence type="ECO:0000259" key="11">
    <source>
        <dbReference type="Pfam" id="PF02705"/>
    </source>
</evidence>
<evidence type="ECO:0000256" key="4">
    <source>
        <dbReference type="ARBA" id="ARBA00022538"/>
    </source>
</evidence>
<accession>A0AAE1RR40</accession>
<dbReference type="InterPro" id="IPR053951">
    <property type="entry name" value="K_trans_N"/>
</dbReference>
<feature type="transmembrane region" description="Helical" evidence="10">
    <location>
        <begin position="91"/>
        <end position="113"/>
    </location>
</feature>
<reference evidence="13" key="1">
    <citation type="submission" date="2023-12" db="EMBL/GenBank/DDBJ databases">
        <title>Genome assembly of Anisodus tanguticus.</title>
        <authorList>
            <person name="Wang Y.-J."/>
        </authorList>
    </citation>
    <scope>NUCLEOTIDE SEQUENCE</scope>
    <source>
        <strain evidence="13">KB-2021</strain>
        <tissue evidence="13">Leaf</tissue>
    </source>
</reference>
<feature type="transmembrane region" description="Helical" evidence="10">
    <location>
        <begin position="60"/>
        <end position="79"/>
    </location>
</feature>
<evidence type="ECO:0000256" key="8">
    <source>
        <dbReference type="ARBA" id="ARBA00023065"/>
    </source>
</evidence>
<evidence type="ECO:0000256" key="9">
    <source>
        <dbReference type="ARBA" id="ARBA00023136"/>
    </source>
</evidence>
<keyword evidence="9 10" id="KW-0472">Membrane</keyword>
<evidence type="ECO:0000256" key="2">
    <source>
        <dbReference type="ARBA" id="ARBA00008440"/>
    </source>
</evidence>
<dbReference type="PANTHER" id="PTHR30540:SF106">
    <property type="entry name" value="POTASSIUM TRANSPORTER 26"/>
    <property type="match status" value="1"/>
</dbReference>
<dbReference type="EMBL" id="JAVYJV010000013">
    <property type="protein sequence ID" value="KAK4355472.1"/>
    <property type="molecule type" value="Genomic_DNA"/>
</dbReference>
<protein>
    <submittedName>
        <fullName evidence="13">Uncharacterized protein</fullName>
    </submittedName>
</protein>
<evidence type="ECO:0000259" key="12">
    <source>
        <dbReference type="Pfam" id="PF22776"/>
    </source>
</evidence>
<evidence type="ECO:0000256" key="3">
    <source>
        <dbReference type="ARBA" id="ARBA00022448"/>
    </source>
</evidence>
<dbReference type="GO" id="GO:0015079">
    <property type="term" value="F:potassium ion transmembrane transporter activity"/>
    <property type="evidence" value="ECO:0007669"/>
    <property type="project" value="InterPro"/>
</dbReference>
<keyword evidence="6" id="KW-0630">Potassium</keyword>
<comment type="subcellular location">
    <subcellularLocation>
        <location evidence="1">Cell membrane</location>
        <topology evidence="1">Multi-pass membrane protein</topology>
    </subcellularLocation>
</comment>
<dbReference type="GO" id="GO:0005886">
    <property type="term" value="C:plasma membrane"/>
    <property type="evidence" value="ECO:0007669"/>
    <property type="project" value="UniProtKB-SubCell"/>
</dbReference>
<comment type="caution">
    <text evidence="13">The sequence shown here is derived from an EMBL/GenBank/DDBJ whole genome shotgun (WGS) entry which is preliminary data.</text>
</comment>
<dbReference type="InterPro" id="IPR053952">
    <property type="entry name" value="K_trans_C"/>
</dbReference>
<dbReference type="Pfam" id="PF02705">
    <property type="entry name" value="K_trans"/>
    <property type="match status" value="1"/>
</dbReference>
<feature type="transmembrane region" description="Helical" evidence="10">
    <location>
        <begin position="12"/>
        <end position="34"/>
    </location>
</feature>
<keyword evidence="3" id="KW-0813">Transport</keyword>
<sequence length="296" mass="33580">MFQRCGASKVSFCFTPVMLLWFATNVSVGIYNIFKYYPSVLKAISPHYIVKFVSRNGKTAWNLLGAVFLSITGAEAMFADLGHFDKREIQLAFSFVVYPSLVLSYAGETAYLVRNKKNEYEADRKMSLLDLDQMLSSYSTYREPGICFFFTDLANGIPPIIRHYIQHTNSVREILGSIGQFGYKDSQSMEGDGFVTLMITKLQDQAESTSEKQKIEAAADRGPVFVLGRTILKANKGWFARFTIEYLYRFLQKNSREAISSLQIPPDKTLQVGMILKSKEVSSQHKMTTETQHLPK</sequence>
<evidence type="ECO:0000313" key="14">
    <source>
        <dbReference type="Proteomes" id="UP001291623"/>
    </source>
</evidence>
<evidence type="ECO:0000256" key="10">
    <source>
        <dbReference type="SAM" id="Phobius"/>
    </source>
</evidence>
<keyword evidence="5 10" id="KW-0812">Transmembrane</keyword>
<proteinExistence type="inferred from homology"/>
<gene>
    <name evidence="13" type="ORF">RND71_024443</name>
</gene>
<organism evidence="13 14">
    <name type="scientific">Anisodus tanguticus</name>
    <dbReference type="NCBI Taxonomy" id="243964"/>
    <lineage>
        <taxon>Eukaryota</taxon>
        <taxon>Viridiplantae</taxon>
        <taxon>Streptophyta</taxon>
        <taxon>Embryophyta</taxon>
        <taxon>Tracheophyta</taxon>
        <taxon>Spermatophyta</taxon>
        <taxon>Magnoliopsida</taxon>
        <taxon>eudicotyledons</taxon>
        <taxon>Gunneridae</taxon>
        <taxon>Pentapetalae</taxon>
        <taxon>asterids</taxon>
        <taxon>lamiids</taxon>
        <taxon>Solanales</taxon>
        <taxon>Solanaceae</taxon>
        <taxon>Solanoideae</taxon>
        <taxon>Hyoscyameae</taxon>
        <taxon>Anisodus</taxon>
    </lineage>
</organism>
<evidence type="ECO:0000256" key="7">
    <source>
        <dbReference type="ARBA" id="ARBA00022989"/>
    </source>
</evidence>
<dbReference type="Proteomes" id="UP001291623">
    <property type="component" value="Unassembled WGS sequence"/>
</dbReference>
<keyword evidence="14" id="KW-1185">Reference proteome</keyword>
<keyword evidence="4" id="KW-0633">Potassium transport</keyword>
<comment type="similarity">
    <text evidence="2">Belongs to the HAK/KUP transporter (TC 2.A.72.3) family.</text>
</comment>
<feature type="domain" description="K+ potassium transporter C-terminal" evidence="12">
    <location>
        <begin position="179"/>
        <end position="276"/>
    </location>
</feature>
<evidence type="ECO:0000256" key="5">
    <source>
        <dbReference type="ARBA" id="ARBA00022692"/>
    </source>
</evidence>
<dbReference type="InterPro" id="IPR003855">
    <property type="entry name" value="K+_transporter"/>
</dbReference>
<dbReference type="AlphaFoldDB" id="A0AAE1RR40"/>
<feature type="domain" description="K+ potassium transporter integral membrane" evidence="11">
    <location>
        <begin position="1"/>
        <end position="118"/>
    </location>
</feature>
<name>A0AAE1RR40_9SOLA</name>
<dbReference type="PANTHER" id="PTHR30540">
    <property type="entry name" value="OSMOTIC STRESS POTASSIUM TRANSPORTER"/>
    <property type="match status" value="1"/>
</dbReference>